<proteinExistence type="predicted"/>
<keyword evidence="1" id="KW-0472">Membrane</keyword>
<feature type="transmembrane region" description="Helical" evidence="1">
    <location>
        <begin position="211"/>
        <end position="240"/>
    </location>
</feature>
<organism evidence="3 4">
    <name type="scientific">Pendulispora brunnea</name>
    <dbReference type="NCBI Taxonomy" id="2905690"/>
    <lineage>
        <taxon>Bacteria</taxon>
        <taxon>Pseudomonadati</taxon>
        <taxon>Myxococcota</taxon>
        <taxon>Myxococcia</taxon>
        <taxon>Myxococcales</taxon>
        <taxon>Sorangiineae</taxon>
        <taxon>Pendulisporaceae</taxon>
        <taxon>Pendulispora</taxon>
    </lineage>
</organism>
<dbReference type="EMBL" id="CP089982">
    <property type="protein sequence ID" value="WXA98238.1"/>
    <property type="molecule type" value="Genomic_DNA"/>
</dbReference>
<feature type="transmembrane region" description="Helical" evidence="1">
    <location>
        <begin position="409"/>
        <end position="430"/>
    </location>
</feature>
<feature type="transmembrane region" description="Helical" evidence="1">
    <location>
        <begin position="182"/>
        <end position="199"/>
    </location>
</feature>
<feature type="transmembrane region" description="Helical" evidence="1">
    <location>
        <begin position="340"/>
        <end position="357"/>
    </location>
</feature>
<evidence type="ECO:0000313" key="3">
    <source>
        <dbReference type="EMBL" id="WXA98238.1"/>
    </source>
</evidence>
<dbReference type="Proteomes" id="UP001379533">
    <property type="component" value="Chromosome"/>
</dbReference>
<gene>
    <name evidence="3" type="ORF">LZC95_15520</name>
</gene>
<feature type="transmembrane region" description="Helical" evidence="1">
    <location>
        <begin position="124"/>
        <end position="143"/>
    </location>
</feature>
<evidence type="ECO:0000259" key="2">
    <source>
        <dbReference type="Pfam" id="PF10131"/>
    </source>
</evidence>
<evidence type="ECO:0000313" key="4">
    <source>
        <dbReference type="Proteomes" id="UP001379533"/>
    </source>
</evidence>
<evidence type="ECO:0000256" key="1">
    <source>
        <dbReference type="SAM" id="Phobius"/>
    </source>
</evidence>
<feature type="transmembrane region" description="Helical" evidence="1">
    <location>
        <begin position="314"/>
        <end position="333"/>
    </location>
</feature>
<reference evidence="3 4" key="1">
    <citation type="submission" date="2021-12" db="EMBL/GenBank/DDBJ databases">
        <title>Discovery of the Pendulisporaceae a myxobacterial family with distinct sporulation behavior and unique specialized metabolism.</title>
        <authorList>
            <person name="Garcia R."/>
            <person name="Popoff A."/>
            <person name="Bader C.D."/>
            <person name="Loehr J."/>
            <person name="Walesch S."/>
            <person name="Walt C."/>
            <person name="Boldt J."/>
            <person name="Bunk B."/>
            <person name="Haeckl F.J.F.P.J."/>
            <person name="Gunesch A.P."/>
            <person name="Birkelbach J."/>
            <person name="Nuebel U."/>
            <person name="Pietschmann T."/>
            <person name="Bach T."/>
            <person name="Mueller R."/>
        </authorList>
    </citation>
    <scope>NUCLEOTIDE SEQUENCE [LARGE SCALE GENOMIC DNA]</scope>
    <source>
        <strain evidence="3 4">MSr12523</strain>
    </source>
</reference>
<sequence length="1043" mass="115361">MVTGEVVAKLAEERIRIVLGVLRTYALRVWNSDRLFLLALTGMNLFLARRTFGRGIWVDNDSICHYAYLRHLIEDFYPATGTYMGWSPKFNLGIPYLLYNTPPLLYVVTGATAKILGISALASLKTWIVAAFLSVPLLGYGLACTFEDEPGDLPKFTALTLSLFSSELFGLEFYFKNGMLNPAFAVPLMMGTLIAFRRAQRAPMPRAFMHLAWGSVVFCACVMTHLLTTYMMCLALAAFVVGAGPRKMGSSALMMGVLVATGIAISGEWLYPSLKFAAKTDAAYTWTRPAFDTVSDWFEGSLISSYRVGFFSSFFTYSTCGMVAIVAGLVGIVELVRRRNGAVASCLITFILAFWVALGPEIHWLIDLLPMYQNLLWYRFITLAILAWLFVAAYGAWRFANRKFRYYPLNMAILAAGAFWAFFVMTQRAVKVYTAEEFSRFEQSVEEVAGWLKEHGDKRGRVFGEFLGQGAVQPPSVNYVRHMIPVLSGFREISGWIYENNPASQVLQKKGPFWHVPFPVIDEAETYDVKYIVAGTPHFIHALSEDPRWRSVMETPDIVLFERVGYEPRMLTGEGYDSSVTVDKYLPGGGYEYEFAVTPVTSAGGQHGRQLVVKTNFSPTWRAWLGDRPLEVRENPDGLIILDLPEAISTPAKIKLVWDISDLRAKGRKVTLAGLSLFLLLLGIGSLKRTKIFERIPQAIPQTLGTAGLVLATAGFAWHARHLDLSRIGLGIADGLSATSDPKKLDVGSYHDEQESYPVHVLDEAWGKRELAADGQPFRTLSTQSKVAIYALFDEDGGQDGLLVAGQPAGAPIQVEFVEPAGGTTVCKLSGSVGTEIAVPPSCLVRDPHSDAPGVERFLRLQADAGTALKVERVEVKNRFVFVQAESFRNVALSKGRPAFYSLGPVDHFASNGSLMVGDAKLEEPILLRREVDLPPGDYTMWACIFAVHERFRATRGTVNFDFGSQHVGAVNGVGILPIPFWSHDVQFGWAKVGDLVSHGGTERISLKVTKKKSDLAGLFDLDVVAFVPRAQREQHAQLEPRN</sequence>
<name>A0ABZ2KHT6_9BACT</name>
<feature type="transmembrane region" description="Helical" evidence="1">
    <location>
        <begin position="377"/>
        <end position="397"/>
    </location>
</feature>
<protein>
    <recommendedName>
        <fullName evidence="2">Membrane protein 6-pyruvoyl-tetrahydropterin synthase-related domain-containing protein</fullName>
    </recommendedName>
</protein>
<keyword evidence="1" id="KW-1133">Transmembrane helix</keyword>
<dbReference type="Pfam" id="PF10131">
    <property type="entry name" value="PTPS_related"/>
    <property type="match status" value="1"/>
</dbReference>
<dbReference type="RefSeq" id="WP_394848850.1">
    <property type="nucleotide sequence ID" value="NZ_CP089982.1"/>
</dbReference>
<dbReference type="InterPro" id="IPR018776">
    <property type="entry name" value="Membrane_prot_PTPS-rel_domain"/>
</dbReference>
<feature type="transmembrane region" description="Helical" evidence="1">
    <location>
        <begin position="252"/>
        <end position="271"/>
    </location>
</feature>
<keyword evidence="4" id="KW-1185">Reference proteome</keyword>
<keyword evidence="1" id="KW-0812">Transmembrane</keyword>
<accession>A0ABZ2KHT6</accession>
<feature type="domain" description="Membrane protein 6-pyruvoyl-tetrahydropterin synthase-related" evidence="2">
    <location>
        <begin position="210"/>
        <end position="505"/>
    </location>
</feature>